<dbReference type="InterPro" id="IPR037066">
    <property type="entry name" value="Plug_dom_sf"/>
</dbReference>
<evidence type="ECO:0000313" key="18">
    <source>
        <dbReference type="EMBL" id="QYM77819.1"/>
    </source>
</evidence>
<comment type="subcellular location">
    <subcellularLocation>
        <location evidence="1 12">Cell outer membrane</location>
        <topology evidence="1 12">Multi-pass membrane protein</topology>
    </subcellularLocation>
</comment>
<evidence type="ECO:0000259" key="16">
    <source>
        <dbReference type="Pfam" id="PF00593"/>
    </source>
</evidence>
<dbReference type="SUPFAM" id="SSF56935">
    <property type="entry name" value="Porins"/>
    <property type="match status" value="1"/>
</dbReference>
<dbReference type="FunFam" id="2.170.130.10:FF:000001">
    <property type="entry name" value="Catecholate siderophore TonB-dependent receptor"/>
    <property type="match status" value="1"/>
</dbReference>
<proteinExistence type="inferred from homology"/>
<evidence type="ECO:0000256" key="7">
    <source>
        <dbReference type="ARBA" id="ARBA00023065"/>
    </source>
</evidence>
<dbReference type="Pfam" id="PF07715">
    <property type="entry name" value="Plug"/>
    <property type="match status" value="1"/>
</dbReference>
<evidence type="ECO:0000256" key="8">
    <source>
        <dbReference type="ARBA" id="ARBA00023077"/>
    </source>
</evidence>
<dbReference type="Gene3D" id="2.170.130.10">
    <property type="entry name" value="TonB-dependent receptor, plug domain"/>
    <property type="match status" value="1"/>
</dbReference>
<dbReference type="InterPro" id="IPR010105">
    <property type="entry name" value="TonB_sidphr_rcpt"/>
</dbReference>
<accession>A0A8F9TRF2</accession>
<dbReference type="PROSITE" id="PS52016">
    <property type="entry name" value="TONB_DEPENDENT_REC_3"/>
    <property type="match status" value="1"/>
</dbReference>
<feature type="compositionally biased region" description="Basic and acidic residues" evidence="14">
    <location>
        <begin position="406"/>
        <end position="420"/>
    </location>
</feature>
<evidence type="ECO:0000256" key="14">
    <source>
        <dbReference type="SAM" id="MobiDB-lite"/>
    </source>
</evidence>
<evidence type="ECO:0000259" key="17">
    <source>
        <dbReference type="Pfam" id="PF07715"/>
    </source>
</evidence>
<feature type="domain" description="TonB-dependent receptor-like beta-barrel" evidence="16">
    <location>
        <begin position="251"/>
        <end position="718"/>
    </location>
</feature>
<dbReference type="KEGG" id="ole:K0B96_10855"/>
<keyword evidence="3 12" id="KW-0813">Transport</keyword>
<feature type="region of interest" description="Disordered" evidence="14">
    <location>
        <begin position="406"/>
        <end position="433"/>
    </location>
</feature>
<dbReference type="InterPro" id="IPR012910">
    <property type="entry name" value="Plug_dom"/>
</dbReference>
<reference evidence="18" key="1">
    <citation type="submission" date="2021-08" db="EMBL/GenBank/DDBJ databases">
        <title>Genome of a novel bacterium of the phylum Verrucomicrobia, Oleiharenicola sp. KSB-15.</title>
        <authorList>
            <person name="Chung J.-H."/>
            <person name="Ahn J.-H."/>
            <person name="Yoon Y."/>
            <person name="Kim D.-Y."/>
            <person name="An S.-H."/>
            <person name="Park I."/>
            <person name="Yeon J."/>
        </authorList>
    </citation>
    <scope>NUCLEOTIDE SEQUENCE</scope>
    <source>
        <strain evidence="18">KSB-15</strain>
    </source>
</reference>
<evidence type="ECO:0000256" key="2">
    <source>
        <dbReference type="ARBA" id="ARBA00009810"/>
    </source>
</evidence>
<dbReference type="RefSeq" id="WP_220160923.1">
    <property type="nucleotide sequence ID" value="NZ_CP080507.1"/>
</dbReference>
<dbReference type="Pfam" id="PF00593">
    <property type="entry name" value="TonB_dep_Rec_b-barrel"/>
    <property type="match status" value="1"/>
</dbReference>
<dbReference type="NCBIfam" id="TIGR01783">
    <property type="entry name" value="TonB-siderophor"/>
    <property type="match status" value="1"/>
</dbReference>
<sequence length="748" mass="79647">MSQLSSRPRTAISELVPALTALAVMQGFTAAAHAADDDNLTAATHDAPVALPKLTVQDSKVKSIASPKYTQPLRDTPQTVVVIPRAVYTEQGATSLRDVLRNTPGITFQAGEGGNAPGDNLFIRGFGARNDVFLDGVRDAGVMTRDTFNVEQVEVVKGPSSATFGRGSTGGSVNQVTKTPGLRDATKIEATAGNADYARATLDANQALPASPIPGTAIRLNAVWTDAGVAGRDEVKNRNWGLAPSLAFGLGTPTTVTLAYQHLSQDNIPDYGLPGTLPAVAFAAGQTIADLDWSNFYGLVARDYEKIESDGATAIVTHKFPGGAALRNLTRYGRNTRDAVVTPPRAATAANAAADPGFDPTLAQIRRTDTKYQDRRDEILANQTNFNASFTSGSVQHDFGGGIEVSREDQRSDAKTDLFSHGRPPVTDLYHPNPHDAYTPAIVRTGAFTKAIADTGAVYAFDTAKFGPQWELNAGARWETFDVSYRNVAANGTSTRFQRTDHMLSWRGGLVFKPAPEGSLYAGYGTSFNPSADSNQGLALAATGNSSASLAPEKNLSSEIGAKWDFLKTRLSTTLAFFRTEKTNARTTDAAGDTVLAGDQQVEGIEIGVNGRLTDTLSIFSGYAYMEGTVKSSGVAQQVDAALQYVPRQTLNLWATQRLPAGFTVGAGAQFTDGYFYALPSATSAPSAGLGTRYWLYGAMASYEVNKHLTLRLNVNNLADKRYIDRGYGGHVIPGAGRTVLFNATYSF</sequence>
<keyword evidence="4 12" id="KW-1134">Transmembrane beta strand</keyword>
<dbReference type="PANTHER" id="PTHR32552:SF83">
    <property type="entry name" value="BLR3904 PROTEIN"/>
    <property type="match status" value="1"/>
</dbReference>
<feature type="chain" id="PRO_5034186347" evidence="15">
    <location>
        <begin position="35"/>
        <end position="748"/>
    </location>
</feature>
<dbReference type="Proteomes" id="UP000825051">
    <property type="component" value="Chromosome"/>
</dbReference>
<keyword evidence="10 18" id="KW-0675">Receptor</keyword>
<dbReference type="GO" id="GO:0009279">
    <property type="term" value="C:cell outer membrane"/>
    <property type="evidence" value="ECO:0007669"/>
    <property type="project" value="UniProtKB-SubCell"/>
</dbReference>
<keyword evidence="5 12" id="KW-0812">Transmembrane</keyword>
<dbReference type="EMBL" id="CP080507">
    <property type="protein sequence ID" value="QYM77819.1"/>
    <property type="molecule type" value="Genomic_DNA"/>
</dbReference>
<name>A0A8F9TRF2_9BACT</name>
<dbReference type="InterPro" id="IPR000531">
    <property type="entry name" value="Beta-barrel_TonB"/>
</dbReference>
<keyword evidence="9 12" id="KW-0472">Membrane</keyword>
<evidence type="ECO:0000256" key="13">
    <source>
        <dbReference type="RuleBase" id="RU003357"/>
    </source>
</evidence>
<dbReference type="CDD" id="cd01347">
    <property type="entry name" value="ligand_gated_channel"/>
    <property type="match status" value="1"/>
</dbReference>
<evidence type="ECO:0000256" key="1">
    <source>
        <dbReference type="ARBA" id="ARBA00004571"/>
    </source>
</evidence>
<dbReference type="InterPro" id="IPR039426">
    <property type="entry name" value="TonB-dep_rcpt-like"/>
</dbReference>
<comment type="similarity">
    <text evidence="2 12 13">Belongs to the TonB-dependent receptor family.</text>
</comment>
<dbReference type="GO" id="GO:0015344">
    <property type="term" value="F:siderophore uptake transmembrane transporter activity"/>
    <property type="evidence" value="ECO:0007669"/>
    <property type="project" value="TreeGrafter"/>
</dbReference>
<dbReference type="GO" id="GO:0015891">
    <property type="term" value="P:siderophore transport"/>
    <property type="evidence" value="ECO:0007669"/>
    <property type="project" value="InterPro"/>
</dbReference>
<keyword evidence="7" id="KW-0406">Ion transport</keyword>
<evidence type="ECO:0000256" key="15">
    <source>
        <dbReference type="SAM" id="SignalP"/>
    </source>
</evidence>
<dbReference type="InterPro" id="IPR036942">
    <property type="entry name" value="Beta-barrel_TonB_sf"/>
</dbReference>
<protein>
    <submittedName>
        <fullName evidence="18">TonB-dependent siderophore receptor</fullName>
    </submittedName>
</protein>
<evidence type="ECO:0000256" key="3">
    <source>
        <dbReference type="ARBA" id="ARBA00022448"/>
    </source>
</evidence>
<evidence type="ECO:0000256" key="5">
    <source>
        <dbReference type="ARBA" id="ARBA00022692"/>
    </source>
</evidence>
<evidence type="ECO:0000256" key="4">
    <source>
        <dbReference type="ARBA" id="ARBA00022452"/>
    </source>
</evidence>
<gene>
    <name evidence="18" type="ORF">K0B96_10855</name>
</gene>
<feature type="domain" description="TonB-dependent receptor plug" evidence="17">
    <location>
        <begin position="73"/>
        <end position="171"/>
    </location>
</feature>
<keyword evidence="8 13" id="KW-0798">TonB box</keyword>
<keyword evidence="19" id="KW-1185">Reference proteome</keyword>
<evidence type="ECO:0000256" key="11">
    <source>
        <dbReference type="ARBA" id="ARBA00023237"/>
    </source>
</evidence>
<keyword evidence="6 15" id="KW-0732">Signal</keyword>
<organism evidence="18 19">
    <name type="scientific">Horticoccus luteus</name>
    <dbReference type="NCBI Taxonomy" id="2862869"/>
    <lineage>
        <taxon>Bacteria</taxon>
        <taxon>Pseudomonadati</taxon>
        <taxon>Verrucomicrobiota</taxon>
        <taxon>Opitutia</taxon>
        <taxon>Opitutales</taxon>
        <taxon>Opitutaceae</taxon>
        <taxon>Horticoccus</taxon>
    </lineage>
</organism>
<dbReference type="Gene3D" id="2.40.170.20">
    <property type="entry name" value="TonB-dependent receptor, beta-barrel domain"/>
    <property type="match status" value="1"/>
</dbReference>
<evidence type="ECO:0000256" key="10">
    <source>
        <dbReference type="ARBA" id="ARBA00023170"/>
    </source>
</evidence>
<dbReference type="GO" id="GO:0038023">
    <property type="term" value="F:signaling receptor activity"/>
    <property type="evidence" value="ECO:0007669"/>
    <property type="project" value="InterPro"/>
</dbReference>
<evidence type="ECO:0000256" key="12">
    <source>
        <dbReference type="PROSITE-ProRule" id="PRU01360"/>
    </source>
</evidence>
<dbReference type="PANTHER" id="PTHR32552">
    <property type="entry name" value="FERRICHROME IRON RECEPTOR-RELATED"/>
    <property type="match status" value="1"/>
</dbReference>
<evidence type="ECO:0000313" key="19">
    <source>
        <dbReference type="Proteomes" id="UP000825051"/>
    </source>
</evidence>
<dbReference type="AlphaFoldDB" id="A0A8F9TRF2"/>
<evidence type="ECO:0000256" key="9">
    <source>
        <dbReference type="ARBA" id="ARBA00023136"/>
    </source>
</evidence>
<evidence type="ECO:0000256" key="6">
    <source>
        <dbReference type="ARBA" id="ARBA00022729"/>
    </source>
</evidence>
<feature type="signal peptide" evidence="15">
    <location>
        <begin position="1"/>
        <end position="34"/>
    </location>
</feature>
<keyword evidence="11 12" id="KW-0998">Cell outer membrane</keyword>